<sequence length="694" mass="73096">MTPASRPTSVGLASWLGLREASLLLACAPAGGLLVGTVDLATSSGFADPGMALAFALVAVFYAAQLAVTLARPAWTDTWWAPVILTTSALSSPLFTTFLVDPRPPIVWFWLLEPVVVLAAYLCRPAHAALVTVGCLGCGWIFLALSGIDVAGHAHAVAAGAAAIVLPGVVAALVLGRVRRRERSVLEQTRLDPVTGVLNRRGLEHELSEWSERGRGAEPVCLVSIHLDSFDEAASAWGGAAADQVMARVAVALERAYHRSHLVSRFVDHEFIVVSDIDPDLLVPSLLRAVRVASPQRPVTASAGVVSGIPLDLLAEGQLVPMVEQARQRVTAAQLSAAGVDAQEFEPGTYVPVPVPQPVPAAPPREEEVEAPDLPGSDARVLGWWLAGTGVLLSAVPRRPEQSTPVDVAVYAACLVVACAGMWVAQSESGHPRVGRALVALTLPVTVLVVMNVPTVEARYLVVVLAAYPATIAGVLLDRVWAQWMVVLLPVSFVLATAIGPTALPHALSVTILGVGLVAVTALLAAMVRRRRLTSLNRLHVLTLTDPTTGVLTRAGLAREFLDLPPARRTGILLVSVLPRGAEGQGTALEADLAVVATSLHELARGRGVVGRVSGRDLVLVVPGADRLALLRRRLQQDLGERSAEVQTLVGLAYTDDHSEGGLWQAVNEADDAVRRQTNGDQGPSHLVPVDATP</sequence>
<feature type="transmembrane region" description="Helical" evidence="1">
    <location>
        <begin position="408"/>
        <end position="425"/>
    </location>
</feature>
<feature type="domain" description="GGDEF" evidence="2">
    <location>
        <begin position="218"/>
        <end position="348"/>
    </location>
</feature>
<dbReference type="InterPro" id="IPR000160">
    <property type="entry name" value="GGDEF_dom"/>
</dbReference>
<organism evidence="3 4">
    <name type="scientific">Arsenicicoccus cauae</name>
    <dbReference type="NCBI Taxonomy" id="2663847"/>
    <lineage>
        <taxon>Bacteria</taxon>
        <taxon>Bacillati</taxon>
        <taxon>Actinomycetota</taxon>
        <taxon>Actinomycetes</taxon>
        <taxon>Micrococcales</taxon>
        <taxon>Intrasporangiaceae</taxon>
        <taxon>Arsenicicoccus</taxon>
    </lineage>
</organism>
<keyword evidence="4" id="KW-1185">Reference proteome</keyword>
<evidence type="ECO:0000313" key="3">
    <source>
        <dbReference type="EMBL" id="MTB73095.1"/>
    </source>
</evidence>
<dbReference type="AlphaFoldDB" id="A0A6I3IN75"/>
<dbReference type="InterPro" id="IPR050706">
    <property type="entry name" value="Cyclic-di-GMP_PDE-like"/>
</dbReference>
<dbReference type="PANTHER" id="PTHR33121:SF79">
    <property type="entry name" value="CYCLIC DI-GMP PHOSPHODIESTERASE PDED-RELATED"/>
    <property type="match status" value="1"/>
</dbReference>
<comment type="caution">
    <text evidence="3">The sequence shown here is derived from an EMBL/GenBank/DDBJ whole genome shotgun (WGS) entry which is preliminary data.</text>
</comment>
<dbReference type="PANTHER" id="PTHR33121">
    <property type="entry name" value="CYCLIC DI-GMP PHOSPHODIESTERASE PDEF"/>
    <property type="match status" value="1"/>
</dbReference>
<protein>
    <submittedName>
        <fullName evidence="3">Diguanylate cyclase</fullName>
    </submittedName>
</protein>
<dbReference type="InterPro" id="IPR029787">
    <property type="entry name" value="Nucleotide_cyclase"/>
</dbReference>
<dbReference type="RefSeq" id="WP_154594357.1">
    <property type="nucleotide sequence ID" value="NZ_CP171001.1"/>
</dbReference>
<dbReference type="NCBIfam" id="TIGR00254">
    <property type="entry name" value="GGDEF"/>
    <property type="match status" value="1"/>
</dbReference>
<dbReference type="InterPro" id="IPR043128">
    <property type="entry name" value="Rev_trsase/Diguanyl_cyclase"/>
</dbReference>
<dbReference type="SMART" id="SM00267">
    <property type="entry name" value="GGDEF"/>
    <property type="match status" value="1"/>
</dbReference>
<name>A0A6I3IN75_9MICO</name>
<reference evidence="3 4" key="1">
    <citation type="submission" date="2019-11" db="EMBL/GenBank/DDBJ databases">
        <title>Whole genome sequencing identifies a novel species of the genus Arsenicicoccus isolated from human blood.</title>
        <authorList>
            <person name="Jeong J.H."/>
            <person name="Kweon O.J."/>
            <person name="Kim H.R."/>
            <person name="Kim T.-H."/>
            <person name="Ha S.-M."/>
            <person name="Lee M.-K."/>
        </authorList>
    </citation>
    <scope>NUCLEOTIDE SEQUENCE [LARGE SCALE GENOMIC DNA]</scope>
    <source>
        <strain evidence="3 4">MKL-02</strain>
    </source>
</reference>
<feature type="transmembrane region" description="Helical" evidence="1">
    <location>
        <begin position="437"/>
        <end position="454"/>
    </location>
</feature>
<feature type="transmembrane region" description="Helical" evidence="1">
    <location>
        <begin position="130"/>
        <end position="148"/>
    </location>
</feature>
<dbReference type="Proteomes" id="UP000431092">
    <property type="component" value="Unassembled WGS sequence"/>
</dbReference>
<dbReference type="Pfam" id="PF00990">
    <property type="entry name" value="GGDEF"/>
    <property type="match status" value="1"/>
</dbReference>
<dbReference type="SUPFAM" id="SSF55073">
    <property type="entry name" value="Nucleotide cyclase"/>
    <property type="match status" value="1"/>
</dbReference>
<accession>A0A6I3IN75</accession>
<dbReference type="Gene3D" id="3.30.70.270">
    <property type="match status" value="1"/>
</dbReference>
<gene>
    <name evidence="3" type="ORF">GGG17_14210</name>
</gene>
<dbReference type="PROSITE" id="PS50887">
    <property type="entry name" value="GGDEF"/>
    <property type="match status" value="1"/>
</dbReference>
<keyword evidence="1" id="KW-1133">Transmembrane helix</keyword>
<proteinExistence type="predicted"/>
<evidence type="ECO:0000259" key="2">
    <source>
        <dbReference type="PROSITE" id="PS50887"/>
    </source>
</evidence>
<keyword evidence="1" id="KW-0812">Transmembrane</keyword>
<feature type="transmembrane region" description="Helical" evidence="1">
    <location>
        <begin position="50"/>
        <end position="71"/>
    </location>
</feature>
<keyword evidence="1" id="KW-0472">Membrane</keyword>
<feature type="transmembrane region" description="Helical" evidence="1">
    <location>
        <begin position="154"/>
        <end position="175"/>
    </location>
</feature>
<dbReference type="EMBL" id="WLVL01000043">
    <property type="protein sequence ID" value="MTB73095.1"/>
    <property type="molecule type" value="Genomic_DNA"/>
</dbReference>
<evidence type="ECO:0000256" key="1">
    <source>
        <dbReference type="SAM" id="Phobius"/>
    </source>
</evidence>
<dbReference type="GO" id="GO:0071111">
    <property type="term" value="F:cyclic-guanylate-specific phosphodiesterase activity"/>
    <property type="evidence" value="ECO:0007669"/>
    <property type="project" value="InterPro"/>
</dbReference>
<feature type="transmembrane region" description="Helical" evidence="1">
    <location>
        <begin position="510"/>
        <end position="528"/>
    </location>
</feature>
<feature type="transmembrane region" description="Helical" evidence="1">
    <location>
        <begin position="78"/>
        <end position="100"/>
    </location>
</feature>
<feature type="transmembrane region" description="Helical" evidence="1">
    <location>
        <begin position="460"/>
        <end position="477"/>
    </location>
</feature>
<evidence type="ECO:0000313" key="4">
    <source>
        <dbReference type="Proteomes" id="UP000431092"/>
    </source>
</evidence>
<feature type="transmembrane region" description="Helical" evidence="1">
    <location>
        <begin position="106"/>
        <end position="123"/>
    </location>
</feature>